<accession>A0A0K2VFQ7</accession>
<dbReference type="AlphaFoldDB" id="A0A0K2VFQ7"/>
<organism evidence="1">
    <name type="scientific">Lepeophtheirus salmonis</name>
    <name type="common">Salmon louse</name>
    <name type="synonym">Caligus salmonis</name>
    <dbReference type="NCBI Taxonomy" id="72036"/>
    <lineage>
        <taxon>Eukaryota</taxon>
        <taxon>Metazoa</taxon>
        <taxon>Ecdysozoa</taxon>
        <taxon>Arthropoda</taxon>
        <taxon>Crustacea</taxon>
        <taxon>Multicrustacea</taxon>
        <taxon>Hexanauplia</taxon>
        <taxon>Copepoda</taxon>
        <taxon>Siphonostomatoida</taxon>
        <taxon>Caligidae</taxon>
        <taxon>Lepeophtheirus</taxon>
    </lineage>
</organism>
<protein>
    <submittedName>
        <fullName evidence="1">Uncharacterized protein</fullName>
    </submittedName>
</protein>
<name>A0A0K2VFQ7_LEPSM</name>
<reference evidence="1" key="1">
    <citation type="submission" date="2014-05" db="EMBL/GenBank/DDBJ databases">
        <authorList>
            <person name="Chronopoulou M."/>
        </authorList>
    </citation>
    <scope>NUCLEOTIDE SEQUENCE</scope>
    <source>
        <tissue evidence="1">Whole organism</tissue>
    </source>
</reference>
<proteinExistence type="predicted"/>
<evidence type="ECO:0000313" key="1">
    <source>
        <dbReference type="EMBL" id="CDW49017.1"/>
    </source>
</evidence>
<sequence>MLHQNQQYTRIILLQQSLLLFIFRKYKYNIHMIFKTFESLILKKNMLRKRHSYKFFFKMLRNETGFVMKPNFRICQDNTFCFCLRFKNIKGRLSKPRIIVHIRIPVSNGTETR</sequence>
<dbReference type="EMBL" id="HACA01031656">
    <property type="protein sequence ID" value="CDW49017.1"/>
    <property type="molecule type" value="Transcribed_RNA"/>
</dbReference>